<keyword evidence="1" id="KW-0812">Transmembrane</keyword>
<keyword evidence="3" id="KW-1185">Reference proteome</keyword>
<keyword evidence="1" id="KW-1133">Transmembrane helix</keyword>
<sequence>HKHKHTHIGNQPPLQHGSLSFFSLAVRFFLCFLPVVTFTFRSDSVSEQRVVSCISILVVGSLIGEAVLLPRGPAYDLRIFGSGWAAVTTIPPVRNLLPGLTPGDGTPAARPLPLGRSAGPLLPLPFGPADKGPAG</sequence>
<protein>
    <submittedName>
        <fullName evidence="2">Uncharacterized protein</fullName>
    </submittedName>
</protein>
<dbReference type="Proteomes" id="UP000075881">
    <property type="component" value="Unassembled WGS sequence"/>
</dbReference>
<dbReference type="VEuPathDB" id="VectorBase:ACHR014119"/>
<dbReference type="AlphaFoldDB" id="A0A182KI19"/>
<organism evidence="2 3">
    <name type="scientific">Anopheles christyi</name>
    <dbReference type="NCBI Taxonomy" id="43041"/>
    <lineage>
        <taxon>Eukaryota</taxon>
        <taxon>Metazoa</taxon>
        <taxon>Ecdysozoa</taxon>
        <taxon>Arthropoda</taxon>
        <taxon>Hexapoda</taxon>
        <taxon>Insecta</taxon>
        <taxon>Pterygota</taxon>
        <taxon>Neoptera</taxon>
        <taxon>Endopterygota</taxon>
        <taxon>Diptera</taxon>
        <taxon>Nematocera</taxon>
        <taxon>Culicoidea</taxon>
        <taxon>Culicidae</taxon>
        <taxon>Anophelinae</taxon>
        <taxon>Anopheles</taxon>
    </lineage>
</organism>
<keyword evidence="1" id="KW-0472">Membrane</keyword>
<accession>A0A182KI19</accession>
<reference evidence="2" key="2">
    <citation type="submission" date="2020-05" db="UniProtKB">
        <authorList>
            <consortium name="EnsemblMetazoa"/>
        </authorList>
    </citation>
    <scope>IDENTIFICATION</scope>
    <source>
        <strain evidence="2">ACHKN1017</strain>
    </source>
</reference>
<evidence type="ECO:0000313" key="2">
    <source>
        <dbReference type="EnsemblMetazoa" id="ACHR014119-PA"/>
    </source>
</evidence>
<feature type="transmembrane region" description="Helical" evidence="1">
    <location>
        <begin position="50"/>
        <end position="69"/>
    </location>
</feature>
<evidence type="ECO:0000256" key="1">
    <source>
        <dbReference type="SAM" id="Phobius"/>
    </source>
</evidence>
<name>A0A182KI19_9DIPT</name>
<reference evidence="3" key="1">
    <citation type="submission" date="2013-03" db="EMBL/GenBank/DDBJ databases">
        <title>The Genome Sequence of Anopheles christyi ACHKN1017.</title>
        <authorList>
            <consortium name="The Broad Institute Genomics Platform"/>
            <person name="Neafsey D.E."/>
            <person name="Besansky N."/>
            <person name="Walker B."/>
            <person name="Young S.K."/>
            <person name="Zeng Q."/>
            <person name="Gargeya S."/>
            <person name="Fitzgerald M."/>
            <person name="Haas B."/>
            <person name="Abouelleil A."/>
            <person name="Allen A.W."/>
            <person name="Alvarado L."/>
            <person name="Arachchi H.M."/>
            <person name="Berlin A.M."/>
            <person name="Chapman S.B."/>
            <person name="Gainer-Dewar J."/>
            <person name="Goldberg J."/>
            <person name="Griggs A."/>
            <person name="Gujja S."/>
            <person name="Hansen M."/>
            <person name="Howarth C."/>
            <person name="Imamovic A."/>
            <person name="Ireland A."/>
            <person name="Larimer J."/>
            <person name="McCowan C."/>
            <person name="Murphy C."/>
            <person name="Pearson M."/>
            <person name="Poon T.W."/>
            <person name="Priest M."/>
            <person name="Roberts A."/>
            <person name="Saif S."/>
            <person name="Shea T."/>
            <person name="Sisk P."/>
            <person name="Sykes S."/>
            <person name="Wortman J."/>
            <person name="Nusbaum C."/>
            <person name="Birren B."/>
        </authorList>
    </citation>
    <scope>NUCLEOTIDE SEQUENCE [LARGE SCALE GENOMIC DNA]</scope>
    <source>
        <strain evidence="3">ACHKN1017</strain>
    </source>
</reference>
<dbReference type="EnsemblMetazoa" id="ACHR014119-RA">
    <property type="protein sequence ID" value="ACHR014119-PA"/>
    <property type="gene ID" value="ACHR014119"/>
</dbReference>
<proteinExistence type="predicted"/>
<feature type="transmembrane region" description="Helical" evidence="1">
    <location>
        <begin position="19"/>
        <end position="38"/>
    </location>
</feature>
<evidence type="ECO:0000313" key="3">
    <source>
        <dbReference type="Proteomes" id="UP000075881"/>
    </source>
</evidence>